<name>X1GGL4_9ZZZZ</name>
<organism evidence="1">
    <name type="scientific">marine sediment metagenome</name>
    <dbReference type="NCBI Taxonomy" id="412755"/>
    <lineage>
        <taxon>unclassified sequences</taxon>
        <taxon>metagenomes</taxon>
        <taxon>ecological metagenomes</taxon>
    </lineage>
</organism>
<protein>
    <submittedName>
        <fullName evidence="1">Uncharacterized protein</fullName>
    </submittedName>
</protein>
<sequence>NLKKEKKNEVVKKIENSIDNIISLNNIMSFLSGTSLQWYPSAYRKVHHVVRKEEKKEDYYCWECEPFHKDSEGYMRIDVKDDFILKRVMPLFKGLESLLDKISTPIKSAIDWHAEANRYTSGINRFVHYWQSIELLGNYFFENLNADIVKRKNDDTKKSNIIEVLGDQNLNKLNNRNFLKKIKKSCEIYNPPIRTKLLSYLNLIGVGSKYEKVLFGMNNSNQGLYGIRNDIVHGRISNRDFEKKSFYRKKLHLAQETSKDIIIKSLSSSNILLKEM</sequence>
<evidence type="ECO:0000313" key="1">
    <source>
        <dbReference type="EMBL" id="GAH40759.1"/>
    </source>
</evidence>
<gene>
    <name evidence="1" type="ORF">S03H2_18710</name>
</gene>
<proteinExistence type="predicted"/>
<feature type="non-terminal residue" evidence="1">
    <location>
        <position position="1"/>
    </location>
</feature>
<dbReference type="AlphaFoldDB" id="X1GGL4"/>
<comment type="caution">
    <text evidence="1">The sequence shown here is derived from an EMBL/GenBank/DDBJ whole genome shotgun (WGS) entry which is preliminary data.</text>
</comment>
<dbReference type="EMBL" id="BARU01009722">
    <property type="protein sequence ID" value="GAH40759.1"/>
    <property type="molecule type" value="Genomic_DNA"/>
</dbReference>
<accession>X1GGL4</accession>
<reference evidence="1" key="1">
    <citation type="journal article" date="2014" name="Front. Microbiol.">
        <title>High frequency of phylogenetically diverse reductive dehalogenase-homologous genes in deep subseafloor sedimentary metagenomes.</title>
        <authorList>
            <person name="Kawai M."/>
            <person name="Futagami T."/>
            <person name="Toyoda A."/>
            <person name="Takaki Y."/>
            <person name="Nishi S."/>
            <person name="Hori S."/>
            <person name="Arai W."/>
            <person name="Tsubouchi T."/>
            <person name="Morono Y."/>
            <person name="Uchiyama I."/>
            <person name="Ito T."/>
            <person name="Fujiyama A."/>
            <person name="Inagaki F."/>
            <person name="Takami H."/>
        </authorList>
    </citation>
    <scope>NUCLEOTIDE SEQUENCE</scope>
    <source>
        <strain evidence="1">Expedition CK06-06</strain>
    </source>
</reference>